<sequence>MAGTRHFGFFQTVPSFVNSTTGGVFSFGGDRWGFQSWICMTCGILLTVWLASGFHAGPLSPKTAASFGRLGACETPLLHNRGASNLNVGGVGAWMSSWQFVSQWTPRAAVRGSSFRP</sequence>
<feature type="transmembrane region" description="Helical" evidence="1">
    <location>
        <begin position="34"/>
        <end position="52"/>
    </location>
</feature>
<accession>A0AAE0JYL9</accession>
<reference evidence="2" key="2">
    <citation type="submission" date="2023-06" db="EMBL/GenBank/DDBJ databases">
        <authorList>
            <consortium name="Lawrence Berkeley National Laboratory"/>
            <person name="Haridas S."/>
            <person name="Hensen N."/>
            <person name="Bonometti L."/>
            <person name="Westerberg I."/>
            <person name="Brannstrom I.O."/>
            <person name="Guillou S."/>
            <person name="Cros-Aarteil S."/>
            <person name="Calhoun S."/>
            <person name="Kuo A."/>
            <person name="Mondo S."/>
            <person name="Pangilinan J."/>
            <person name="Riley R."/>
            <person name="Labutti K."/>
            <person name="Andreopoulos B."/>
            <person name="Lipzen A."/>
            <person name="Chen C."/>
            <person name="Yanf M."/>
            <person name="Daum C."/>
            <person name="Ng V."/>
            <person name="Clum A."/>
            <person name="Steindorff A."/>
            <person name="Ohm R."/>
            <person name="Martin F."/>
            <person name="Silar P."/>
            <person name="Natvig D."/>
            <person name="Lalanne C."/>
            <person name="Gautier V."/>
            <person name="Ament-Velasquez S.L."/>
            <person name="Kruys A."/>
            <person name="Hutchinson M.I."/>
            <person name="Powell A.J."/>
            <person name="Barry K."/>
            <person name="Miller A.N."/>
            <person name="Grigoriev I.V."/>
            <person name="Debuchy R."/>
            <person name="Gladieux P."/>
            <person name="Thoren M.H."/>
            <person name="Johannesson H."/>
        </authorList>
    </citation>
    <scope>NUCLEOTIDE SEQUENCE</scope>
    <source>
        <strain evidence="2">CBS 958.72</strain>
    </source>
</reference>
<evidence type="ECO:0000313" key="3">
    <source>
        <dbReference type="Proteomes" id="UP001287356"/>
    </source>
</evidence>
<dbReference type="EMBL" id="JAULSN010000008">
    <property type="protein sequence ID" value="KAK3366076.1"/>
    <property type="molecule type" value="Genomic_DNA"/>
</dbReference>
<evidence type="ECO:0000313" key="2">
    <source>
        <dbReference type="EMBL" id="KAK3366076.1"/>
    </source>
</evidence>
<gene>
    <name evidence="2" type="ORF">B0T24DRAFT_637848</name>
</gene>
<proteinExistence type="predicted"/>
<protein>
    <submittedName>
        <fullName evidence="2">Uncharacterized protein</fullName>
    </submittedName>
</protein>
<dbReference type="AlphaFoldDB" id="A0AAE0JYL9"/>
<keyword evidence="1" id="KW-0472">Membrane</keyword>
<keyword evidence="1" id="KW-1133">Transmembrane helix</keyword>
<name>A0AAE0JYL9_9PEZI</name>
<evidence type="ECO:0000256" key="1">
    <source>
        <dbReference type="SAM" id="Phobius"/>
    </source>
</evidence>
<dbReference type="Proteomes" id="UP001287356">
    <property type="component" value="Unassembled WGS sequence"/>
</dbReference>
<organism evidence="2 3">
    <name type="scientific">Lasiosphaeria ovina</name>
    <dbReference type="NCBI Taxonomy" id="92902"/>
    <lineage>
        <taxon>Eukaryota</taxon>
        <taxon>Fungi</taxon>
        <taxon>Dikarya</taxon>
        <taxon>Ascomycota</taxon>
        <taxon>Pezizomycotina</taxon>
        <taxon>Sordariomycetes</taxon>
        <taxon>Sordariomycetidae</taxon>
        <taxon>Sordariales</taxon>
        <taxon>Lasiosphaeriaceae</taxon>
        <taxon>Lasiosphaeria</taxon>
    </lineage>
</organism>
<keyword evidence="3" id="KW-1185">Reference proteome</keyword>
<comment type="caution">
    <text evidence="2">The sequence shown here is derived from an EMBL/GenBank/DDBJ whole genome shotgun (WGS) entry which is preliminary data.</text>
</comment>
<keyword evidence="1" id="KW-0812">Transmembrane</keyword>
<reference evidence="2" key="1">
    <citation type="journal article" date="2023" name="Mol. Phylogenet. Evol.">
        <title>Genome-scale phylogeny and comparative genomics of the fungal order Sordariales.</title>
        <authorList>
            <person name="Hensen N."/>
            <person name="Bonometti L."/>
            <person name="Westerberg I."/>
            <person name="Brannstrom I.O."/>
            <person name="Guillou S."/>
            <person name="Cros-Aarteil S."/>
            <person name="Calhoun S."/>
            <person name="Haridas S."/>
            <person name="Kuo A."/>
            <person name="Mondo S."/>
            <person name="Pangilinan J."/>
            <person name="Riley R."/>
            <person name="LaButti K."/>
            <person name="Andreopoulos B."/>
            <person name="Lipzen A."/>
            <person name="Chen C."/>
            <person name="Yan M."/>
            <person name="Daum C."/>
            <person name="Ng V."/>
            <person name="Clum A."/>
            <person name="Steindorff A."/>
            <person name="Ohm R.A."/>
            <person name="Martin F."/>
            <person name="Silar P."/>
            <person name="Natvig D.O."/>
            <person name="Lalanne C."/>
            <person name="Gautier V."/>
            <person name="Ament-Velasquez S.L."/>
            <person name="Kruys A."/>
            <person name="Hutchinson M.I."/>
            <person name="Powell A.J."/>
            <person name="Barry K."/>
            <person name="Miller A.N."/>
            <person name="Grigoriev I.V."/>
            <person name="Debuchy R."/>
            <person name="Gladieux P."/>
            <person name="Hiltunen Thoren M."/>
            <person name="Johannesson H."/>
        </authorList>
    </citation>
    <scope>NUCLEOTIDE SEQUENCE</scope>
    <source>
        <strain evidence="2">CBS 958.72</strain>
    </source>
</reference>